<comment type="subcellular location">
    <subcellularLocation>
        <location evidence="1">Cell outer membrane</location>
    </subcellularLocation>
</comment>
<dbReference type="Pfam" id="PF07980">
    <property type="entry name" value="SusD_RagB"/>
    <property type="match status" value="1"/>
</dbReference>
<dbReference type="GO" id="GO:0009279">
    <property type="term" value="C:cell outer membrane"/>
    <property type="evidence" value="ECO:0007669"/>
    <property type="project" value="UniProtKB-SubCell"/>
</dbReference>
<evidence type="ECO:0000256" key="2">
    <source>
        <dbReference type="ARBA" id="ARBA00006275"/>
    </source>
</evidence>
<comment type="similarity">
    <text evidence="2">Belongs to the SusD family.</text>
</comment>
<keyword evidence="3" id="KW-0732">Signal</keyword>
<dbReference type="AlphaFoldDB" id="A0A363NM64"/>
<dbReference type="InterPro" id="IPR012944">
    <property type="entry name" value="SusD_RagB_dom"/>
</dbReference>
<feature type="domain" description="RagB/SusD" evidence="6">
    <location>
        <begin position="326"/>
        <end position="494"/>
    </location>
</feature>
<keyword evidence="4" id="KW-0472">Membrane</keyword>
<feature type="domain" description="SusD-like N-terminal" evidence="7">
    <location>
        <begin position="80"/>
        <end position="231"/>
    </location>
</feature>
<accession>A0A363NM64</accession>
<evidence type="ECO:0000259" key="6">
    <source>
        <dbReference type="Pfam" id="PF07980"/>
    </source>
</evidence>
<reference evidence="8 9" key="1">
    <citation type="submission" date="2018-04" db="EMBL/GenBank/DDBJ databases">
        <title>Sphingobacterium sp. M46 Genome.</title>
        <authorList>
            <person name="Cheng J."/>
            <person name="Li Y."/>
        </authorList>
    </citation>
    <scope>NUCLEOTIDE SEQUENCE [LARGE SCALE GENOMIC DNA]</scope>
    <source>
        <strain evidence="8 9">M46</strain>
    </source>
</reference>
<name>A0A363NM64_9SPHI</name>
<keyword evidence="5" id="KW-0998">Cell outer membrane</keyword>
<evidence type="ECO:0000313" key="9">
    <source>
        <dbReference type="Proteomes" id="UP000250831"/>
    </source>
</evidence>
<dbReference type="EMBL" id="QCXX01000009">
    <property type="protein sequence ID" value="PUV21731.1"/>
    <property type="molecule type" value="Genomic_DNA"/>
</dbReference>
<evidence type="ECO:0000259" key="7">
    <source>
        <dbReference type="Pfam" id="PF14322"/>
    </source>
</evidence>
<dbReference type="InterPro" id="IPR011990">
    <property type="entry name" value="TPR-like_helical_dom_sf"/>
</dbReference>
<organism evidence="8 9">
    <name type="scientific">Sphingobacterium athyrii</name>
    <dbReference type="NCBI Taxonomy" id="2152717"/>
    <lineage>
        <taxon>Bacteria</taxon>
        <taxon>Pseudomonadati</taxon>
        <taxon>Bacteroidota</taxon>
        <taxon>Sphingobacteriia</taxon>
        <taxon>Sphingobacteriales</taxon>
        <taxon>Sphingobacteriaceae</taxon>
        <taxon>Sphingobacterium</taxon>
    </lineage>
</organism>
<dbReference type="Proteomes" id="UP000250831">
    <property type="component" value="Unassembled WGS sequence"/>
</dbReference>
<dbReference type="Gene3D" id="1.25.40.390">
    <property type="match status" value="1"/>
</dbReference>
<dbReference type="OrthoDB" id="629561at2"/>
<dbReference type="PROSITE" id="PS51257">
    <property type="entry name" value="PROKAR_LIPOPROTEIN"/>
    <property type="match status" value="1"/>
</dbReference>
<dbReference type="SUPFAM" id="SSF48452">
    <property type="entry name" value="TPR-like"/>
    <property type="match status" value="1"/>
</dbReference>
<evidence type="ECO:0000256" key="3">
    <source>
        <dbReference type="ARBA" id="ARBA00022729"/>
    </source>
</evidence>
<evidence type="ECO:0000313" key="8">
    <source>
        <dbReference type="EMBL" id="PUV21731.1"/>
    </source>
</evidence>
<proteinExistence type="inferred from homology"/>
<evidence type="ECO:0000256" key="5">
    <source>
        <dbReference type="ARBA" id="ARBA00023237"/>
    </source>
</evidence>
<dbReference type="RefSeq" id="WP_108636554.1">
    <property type="nucleotide sequence ID" value="NZ_QCXX01000009.1"/>
</dbReference>
<dbReference type="Pfam" id="PF14322">
    <property type="entry name" value="SusD-like_3"/>
    <property type="match status" value="1"/>
</dbReference>
<comment type="caution">
    <text evidence="8">The sequence shown here is derived from an EMBL/GenBank/DDBJ whole genome shotgun (WGS) entry which is preliminary data.</text>
</comment>
<protein>
    <submittedName>
        <fullName evidence="8">RagB/SusD family nutrient uptake outer membrane protein</fullName>
    </submittedName>
</protein>
<keyword evidence="9" id="KW-1185">Reference proteome</keyword>
<evidence type="ECO:0000256" key="1">
    <source>
        <dbReference type="ARBA" id="ARBA00004442"/>
    </source>
</evidence>
<gene>
    <name evidence="8" type="ORF">DCO56_25690</name>
</gene>
<evidence type="ECO:0000256" key="4">
    <source>
        <dbReference type="ARBA" id="ARBA00023136"/>
    </source>
</evidence>
<dbReference type="InterPro" id="IPR033985">
    <property type="entry name" value="SusD-like_N"/>
</dbReference>
<sequence>MKNFKNILGIILLGTVVQSCNIDKFPQDKIELSQSFQTVEDAKNWDNATFSFFRSRSYGIYSQVTDVQADQLNAVQDFGNVYGDEHRWTNFLSDNYSIRDIYRNYYSGINNLNTAIKGYSTIVPKNDAEKTLLNQYIGDAHFARAYYYLNLTLRFAKAYNASSAESDLAVPLVLVPDLEAKPARATVDAVYKQILSDIAIAKTNLMSQKGKLAATRFTIDAVIALEARVKLYMSDWGGAANAAVQLIKEGKYPLTTTQEAFRKLWIDDSGDEVIFQPVVSRPNELPNTISTTYGYSAANKDYRPGFMPSLWVINSFSNADFRKSVYFKEVTVGGQSLDKPQKGIVVNKFAGSLVTGLNIDLTTNYVTPKVFRIAEMYLVAAESYFKAGNEFEALKYLNELRIARGLTAVSSSGNSLFKDIKDERTKELIFEGFRLDDLKRWGEGFQRRDPQLPFARTGAEYADKKVEANNLKFVWGLPANDVTINPNIVQNPGW</sequence>